<keyword evidence="1" id="KW-0472">Membrane</keyword>
<feature type="transmembrane region" description="Helical" evidence="1">
    <location>
        <begin position="91"/>
        <end position="112"/>
    </location>
</feature>
<name>A0A225SQB4_9BURK</name>
<dbReference type="Proteomes" id="UP000214747">
    <property type="component" value="Unassembled WGS sequence"/>
</dbReference>
<feature type="transmembrane region" description="Helical" evidence="1">
    <location>
        <begin position="65"/>
        <end position="85"/>
    </location>
</feature>
<dbReference type="InterPro" id="IPR021279">
    <property type="entry name" value="DUF2721"/>
</dbReference>
<accession>A0A225SQB4</accession>
<proteinExistence type="predicted"/>
<evidence type="ECO:0000313" key="3">
    <source>
        <dbReference type="Proteomes" id="UP000214747"/>
    </source>
</evidence>
<keyword evidence="1" id="KW-1133">Transmembrane helix</keyword>
<dbReference type="AlphaFoldDB" id="A0A225SQB4"/>
<keyword evidence="3" id="KW-1185">Reference proteome</keyword>
<reference evidence="2 3" key="1">
    <citation type="journal article" date="2010" name="Int. J. Syst. Evol. Microbiol.">
        <title>Reclassification of Herbaspirillum putei as a later heterotypic synonym of Herbaspirillum huttiense, with the description of H. huttiense subsp. huttiense subsp. nov. and H. huttiense subsp. putei subsp. nov., comb. nov., and description of Herbaspirillum aquaticum sp. nov.</title>
        <authorList>
            <person name="Dobritsa A.P."/>
            <person name="Reddy M.C."/>
            <person name="Samadpour M."/>
        </authorList>
    </citation>
    <scope>NUCLEOTIDE SEQUENCE [LARGE SCALE GENOMIC DNA]</scope>
    <source>
        <strain evidence="2 3">IEH 4430</strain>
    </source>
</reference>
<organism evidence="2 3">
    <name type="scientific">Herbaspirillum aquaticum</name>
    <dbReference type="NCBI Taxonomy" id="568783"/>
    <lineage>
        <taxon>Bacteria</taxon>
        <taxon>Pseudomonadati</taxon>
        <taxon>Pseudomonadota</taxon>
        <taxon>Betaproteobacteria</taxon>
        <taxon>Burkholderiales</taxon>
        <taxon>Oxalobacteraceae</taxon>
        <taxon>Herbaspirillum</taxon>
    </lineage>
</organism>
<dbReference type="EMBL" id="NJGV01000019">
    <property type="protein sequence ID" value="OWY33234.1"/>
    <property type="molecule type" value="Genomic_DNA"/>
</dbReference>
<comment type="caution">
    <text evidence="2">The sequence shown here is derived from an EMBL/GenBank/DDBJ whole genome shotgun (WGS) entry which is preliminary data.</text>
</comment>
<evidence type="ECO:0000313" key="2">
    <source>
        <dbReference type="EMBL" id="OWY33234.1"/>
    </source>
</evidence>
<gene>
    <name evidence="2" type="ORF">CEJ45_17435</name>
</gene>
<sequence>MSMINLTTPALLFPATSLLLLAYTNRFLVLAQLIRNLQNQGQNDERGLVIRQILNLRKRIVLTRYMQALGVSSFIMCAVSMYLIFVDLNRWAEVFFGISLMLLVASLLVSLWEIMISTRAIEITLEDMAQKLEKRGILVE</sequence>
<protein>
    <submittedName>
        <fullName evidence="2">II family cellulose-binding protein</fullName>
    </submittedName>
</protein>
<dbReference type="Pfam" id="PF11026">
    <property type="entry name" value="DUF2721"/>
    <property type="match status" value="1"/>
</dbReference>
<evidence type="ECO:0000256" key="1">
    <source>
        <dbReference type="SAM" id="Phobius"/>
    </source>
</evidence>
<feature type="transmembrane region" description="Helical" evidence="1">
    <location>
        <begin position="12"/>
        <end position="34"/>
    </location>
</feature>
<keyword evidence="1" id="KW-0812">Transmembrane</keyword>